<evidence type="ECO:0000256" key="14">
    <source>
        <dbReference type="ARBA" id="ARBA00065226"/>
    </source>
</evidence>
<dbReference type="Proteomes" id="UP000186607">
    <property type="component" value="Unassembled WGS sequence"/>
</dbReference>
<keyword evidence="21" id="KW-1185">Reference proteome</keyword>
<feature type="domain" description="Thioredoxin" evidence="19">
    <location>
        <begin position="18"/>
        <end position="167"/>
    </location>
</feature>
<dbReference type="EC" id="1.11.1.24" evidence="2"/>
<dbReference type="eggNOG" id="COG0450">
    <property type="taxonomic scope" value="Bacteria"/>
</dbReference>
<dbReference type="EC" id="1.11.1.29" evidence="15"/>
<dbReference type="InterPro" id="IPR050924">
    <property type="entry name" value="Peroxiredoxin_BCP/PrxQ"/>
</dbReference>
<dbReference type="SUPFAM" id="SSF52833">
    <property type="entry name" value="Thioredoxin-like"/>
    <property type="match status" value="1"/>
</dbReference>
<dbReference type="PANTHER" id="PTHR42801:SF22">
    <property type="entry name" value="PEROXIREDOXIN SLL0755-RELATED"/>
    <property type="match status" value="1"/>
</dbReference>
<comment type="function">
    <text evidence="1">Thiol-specific peroxidase that catalyzes the reduction of hydrogen peroxide and organic hydroperoxides to water and alcohols, respectively. Plays a role in cell protection against oxidative stress by detoxifying peroxides and as sensor of hydrogen peroxide-mediated signaling events.</text>
</comment>
<keyword evidence="5" id="KW-0560">Oxidoreductase</keyword>
<comment type="function">
    <text evidence="12">Thiol-specific peroxidase that catalyzes the reduction of hydrogen peroxide and organic hydroperoxides to water and alcohols, respectively. Plays a role in cell protection against oxidative stress by detoxifying peroxides. May represent an important antioxidant defense against cytotoxic peroxides, especially peroxynitrite, which can be formed by activated macrophages during infection.</text>
</comment>
<organism evidence="20 21">
    <name type="scientific">Deinococcus marmoris</name>
    <dbReference type="NCBI Taxonomy" id="249408"/>
    <lineage>
        <taxon>Bacteria</taxon>
        <taxon>Thermotogati</taxon>
        <taxon>Deinococcota</taxon>
        <taxon>Deinococci</taxon>
        <taxon>Deinococcales</taxon>
        <taxon>Deinococcaceae</taxon>
        <taxon>Deinococcus</taxon>
    </lineage>
</organism>
<evidence type="ECO:0000256" key="1">
    <source>
        <dbReference type="ARBA" id="ARBA00003330"/>
    </source>
</evidence>
<dbReference type="PROSITE" id="PS51352">
    <property type="entry name" value="THIOREDOXIN_2"/>
    <property type="match status" value="1"/>
</dbReference>
<evidence type="ECO:0000256" key="4">
    <source>
        <dbReference type="ARBA" id="ARBA00022862"/>
    </source>
</evidence>
<evidence type="ECO:0000256" key="16">
    <source>
        <dbReference type="ARBA" id="ARBA00068979"/>
    </source>
</evidence>
<keyword evidence="3" id="KW-0575">Peroxidase</keyword>
<dbReference type="GO" id="GO:0005737">
    <property type="term" value="C:cytoplasm"/>
    <property type="evidence" value="ECO:0007669"/>
    <property type="project" value="TreeGrafter"/>
</dbReference>
<evidence type="ECO:0000256" key="5">
    <source>
        <dbReference type="ARBA" id="ARBA00023002"/>
    </source>
</evidence>
<name>A0A1U7P3K8_9DEIO</name>
<evidence type="ECO:0000256" key="3">
    <source>
        <dbReference type="ARBA" id="ARBA00022559"/>
    </source>
</evidence>
<comment type="subunit">
    <text evidence="14">Homodimer. Forms both dimers and octamers; a tightly-associated dimer and a ring-like octamer.</text>
</comment>
<proteinExistence type="inferred from homology"/>
<evidence type="ECO:0000256" key="15">
    <source>
        <dbReference type="ARBA" id="ARBA00067009"/>
    </source>
</evidence>
<comment type="catalytic activity">
    <reaction evidence="11">
        <text>[mycoredoxin]-L-dithiol + a hydroperoxide = [mycoredoxin]-L-disulfide + an alcohol + H2O</text>
        <dbReference type="Rhea" id="RHEA:62640"/>
        <dbReference type="Rhea" id="RHEA-COMP:16137"/>
        <dbReference type="Rhea" id="RHEA-COMP:16138"/>
        <dbReference type="ChEBI" id="CHEBI:15377"/>
        <dbReference type="ChEBI" id="CHEBI:29950"/>
        <dbReference type="ChEBI" id="CHEBI:30879"/>
        <dbReference type="ChEBI" id="CHEBI:35924"/>
        <dbReference type="ChEBI" id="CHEBI:50058"/>
        <dbReference type="EC" id="1.11.1.29"/>
    </reaction>
</comment>
<evidence type="ECO:0000256" key="13">
    <source>
        <dbReference type="ARBA" id="ARBA00060973"/>
    </source>
</evidence>
<evidence type="ECO:0000256" key="2">
    <source>
        <dbReference type="ARBA" id="ARBA00013017"/>
    </source>
</evidence>
<evidence type="ECO:0000256" key="7">
    <source>
        <dbReference type="ARBA" id="ARBA00023284"/>
    </source>
</evidence>
<dbReference type="EMBL" id="MSTI01000020">
    <property type="protein sequence ID" value="OLV19765.1"/>
    <property type="molecule type" value="Genomic_DNA"/>
</dbReference>
<evidence type="ECO:0000256" key="9">
    <source>
        <dbReference type="ARBA" id="ARBA00038489"/>
    </source>
</evidence>
<keyword evidence="6" id="KW-1015">Disulfide bond</keyword>
<dbReference type="FunFam" id="3.40.30.10:FF:000118">
    <property type="entry name" value="Peroxiredoxin AhpE"/>
    <property type="match status" value="1"/>
</dbReference>
<dbReference type="GO" id="GO:0008379">
    <property type="term" value="F:thioredoxin peroxidase activity"/>
    <property type="evidence" value="ECO:0007669"/>
    <property type="project" value="TreeGrafter"/>
</dbReference>
<gene>
    <name evidence="20" type="ORF">BOO71_0001660</name>
</gene>
<accession>A0A1U7P3K8</accession>
<comment type="caution">
    <text evidence="20">The sequence shown here is derived from an EMBL/GenBank/DDBJ whole genome shotgun (WGS) entry which is preliminary data.</text>
</comment>
<dbReference type="InterPro" id="IPR013766">
    <property type="entry name" value="Thioredoxin_domain"/>
</dbReference>
<evidence type="ECO:0000313" key="21">
    <source>
        <dbReference type="Proteomes" id="UP000186607"/>
    </source>
</evidence>
<dbReference type="Pfam" id="PF00578">
    <property type="entry name" value="AhpC-TSA"/>
    <property type="match status" value="1"/>
</dbReference>
<dbReference type="InterPro" id="IPR000866">
    <property type="entry name" value="AhpC/TSA"/>
</dbReference>
<dbReference type="GO" id="GO:0034599">
    <property type="term" value="P:cellular response to oxidative stress"/>
    <property type="evidence" value="ECO:0007669"/>
    <property type="project" value="TreeGrafter"/>
</dbReference>
<evidence type="ECO:0000259" key="19">
    <source>
        <dbReference type="PROSITE" id="PS51352"/>
    </source>
</evidence>
<reference evidence="20 21" key="1">
    <citation type="submission" date="2017-01" db="EMBL/GenBank/DDBJ databases">
        <title>Genome Analysis of Deinococcus marmoris KOPRI26562.</title>
        <authorList>
            <person name="Kim J.H."/>
            <person name="Oh H.-M."/>
        </authorList>
    </citation>
    <scope>NUCLEOTIDE SEQUENCE [LARGE SCALE GENOMIC DNA]</scope>
    <source>
        <strain evidence="20 21">KOPRI26562</strain>
    </source>
</reference>
<evidence type="ECO:0000313" key="20">
    <source>
        <dbReference type="EMBL" id="OLV19765.1"/>
    </source>
</evidence>
<keyword evidence="4" id="KW-0049">Antioxidant</keyword>
<evidence type="ECO:0000256" key="11">
    <source>
        <dbReference type="ARBA" id="ARBA00052774"/>
    </source>
</evidence>
<evidence type="ECO:0000256" key="17">
    <source>
        <dbReference type="ARBA" id="ARBA00082991"/>
    </source>
</evidence>
<evidence type="ECO:0000256" key="18">
    <source>
        <dbReference type="ARBA" id="ARBA00083736"/>
    </source>
</evidence>
<comment type="similarity">
    <text evidence="9">Belongs to the peroxiredoxin family. BCP/PrxQ subfamily.</text>
</comment>
<evidence type="ECO:0000256" key="12">
    <source>
        <dbReference type="ARBA" id="ARBA00056930"/>
    </source>
</evidence>
<dbReference type="STRING" id="249408.BOO71_0001660"/>
<evidence type="ECO:0000256" key="6">
    <source>
        <dbReference type="ARBA" id="ARBA00023157"/>
    </source>
</evidence>
<dbReference type="GO" id="GO:0045454">
    <property type="term" value="P:cell redox homeostasis"/>
    <property type="evidence" value="ECO:0007669"/>
    <property type="project" value="TreeGrafter"/>
</dbReference>
<comment type="catalytic activity">
    <reaction evidence="10">
        <text>a hydroperoxide + [thioredoxin]-dithiol = an alcohol + [thioredoxin]-disulfide + H2O</text>
        <dbReference type="Rhea" id="RHEA:62620"/>
        <dbReference type="Rhea" id="RHEA-COMP:10698"/>
        <dbReference type="Rhea" id="RHEA-COMP:10700"/>
        <dbReference type="ChEBI" id="CHEBI:15377"/>
        <dbReference type="ChEBI" id="CHEBI:29950"/>
        <dbReference type="ChEBI" id="CHEBI:30879"/>
        <dbReference type="ChEBI" id="CHEBI:35924"/>
        <dbReference type="ChEBI" id="CHEBI:50058"/>
        <dbReference type="EC" id="1.11.1.24"/>
    </reaction>
</comment>
<keyword evidence="7" id="KW-0676">Redox-active center</keyword>
<evidence type="ECO:0000256" key="8">
    <source>
        <dbReference type="ARBA" id="ARBA00032824"/>
    </source>
</evidence>
<dbReference type="AlphaFoldDB" id="A0A1U7P3K8"/>
<dbReference type="CDD" id="cd03018">
    <property type="entry name" value="PRX_AhpE_like"/>
    <property type="match status" value="1"/>
</dbReference>
<sequence length="167" mass="18019">MDDRLSPAGPAAKLLSMSLVGQPAPDFTLPANTGETVTLSSYKGNQNVVLVFYPLDFSPVCSMQLPEYSGRQDDFAEAGAAVLGVNRDSIHAHRAWAAEYGIEVPLLSDMNLNVARQYGVAIDERGISGRAVFLIDKGGVVRFQHIEAQAGEYTVRPEAVLAKLKEL</sequence>
<dbReference type="PANTHER" id="PTHR42801">
    <property type="entry name" value="THIOREDOXIN-DEPENDENT PEROXIDE REDUCTASE"/>
    <property type="match status" value="1"/>
</dbReference>
<protein>
    <recommendedName>
        <fullName evidence="16">Alkyl hydroperoxide reductase E</fullName>
        <ecNumber evidence="2">1.11.1.24</ecNumber>
        <ecNumber evidence="15">1.11.1.29</ecNumber>
    </recommendedName>
    <alternativeName>
        <fullName evidence="17">Mycoredoxin-dependent peroxiredoxin</fullName>
    </alternativeName>
    <alternativeName>
        <fullName evidence="18">Peroxiredoxin AhpE</fullName>
    </alternativeName>
    <alternativeName>
        <fullName evidence="8">Thioredoxin peroxidase</fullName>
    </alternativeName>
</protein>
<dbReference type="Gene3D" id="3.40.30.10">
    <property type="entry name" value="Glutaredoxin"/>
    <property type="match status" value="1"/>
</dbReference>
<comment type="similarity">
    <text evidence="13">Belongs to the peroxiredoxin family. AhpE subfamily.</text>
</comment>
<evidence type="ECO:0000256" key="10">
    <source>
        <dbReference type="ARBA" id="ARBA00049091"/>
    </source>
</evidence>
<dbReference type="InterPro" id="IPR036249">
    <property type="entry name" value="Thioredoxin-like_sf"/>
</dbReference>